<name>A0ACB0E8J6_RANTA</name>
<evidence type="ECO:0000313" key="2">
    <source>
        <dbReference type="Proteomes" id="UP001162501"/>
    </source>
</evidence>
<dbReference type="Proteomes" id="UP001162501">
    <property type="component" value="Chromosome 17"/>
</dbReference>
<evidence type="ECO:0000313" key="1">
    <source>
        <dbReference type="EMBL" id="CAI9696890.1"/>
    </source>
</evidence>
<proteinExistence type="predicted"/>
<dbReference type="EMBL" id="OX596101">
    <property type="protein sequence ID" value="CAI9696890.1"/>
    <property type="molecule type" value="Genomic_DNA"/>
</dbReference>
<organism evidence="1 2">
    <name type="scientific">Rangifer tarandus platyrhynchus</name>
    <name type="common">Svalbard reindeer</name>
    <dbReference type="NCBI Taxonomy" id="3082113"/>
    <lineage>
        <taxon>Eukaryota</taxon>
        <taxon>Metazoa</taxon>
        <taxon>Chordata</taxon>
        <taxon>Craniata</taxon>
        <taxon>Vertebrata</taxon>
        <taxon>Euteleostomi</taxon>
        <taxon>Mammalia</taxon>
        <taxon>Eutheria</taxon>
        <taxon>Laurasiatheria</taxon>
        <taxon>Artiodactyla</taxon>
        <taxon>Ruminantia</taxon>
        <taxon>Pecora</taxon>
        <taxon>Cervidae</taxon>
        <taxon>Odocoileinae</taxon>
        <taxon>Rangifer</taxon>
    </lineage>
</organism>
<sequence length="197" mass="20869">MNPWLRKHGYARRALVCFSNVKPHRSAGRQVFGAGRVGGCSRFGWLAAQREEPCGAEEAGGPHGPGAEIPACDQGSQGPEGPAWSFPLLVRTVALPRAELSVWGVYMEPFTSPCCQISLVRLKLEETSEPTRSRMELPATAERSPRTPAAPPVSPQSISAVPGAAPAAGHCSQAGRSPYASGHRGQRPAAHPHQPPT</sequence>
<gene>
    <name evidence="1" type="ORF">MRATA1EN3_LOCUS8103</name>
</gene>
<accession>A0ACB0E8J6</accession>
<reference evidence="1" key="1">
    <citation type="submission" date="2023-05" db="EMBL/GenBank/DDBJ databases">
        <authorList>
            <consortium name="ELIXIR-Norway"/>
        </authorList>
    </citation>
    <scope>NUCLEOTIDE SEQUENCE</scope>
</reference>
<protein>
    <submittedName>
        <fullName evidence="1">Uncharacterized protein</fullName>
    </submittedName>
</protein>